<evidence type="ECO:0000313" key="2">
    <source>
        <dbReference type="Proteomes" id="UP000292027"/>
    </source>
</evidence>
<comment type="caution">
    <text evidence="1">The sequence shown here is derived from an EMBL/GenBank/DDBJ whole genome shotgun (WGS) entry which is preliminary data.</text>
</comment>
<accession>A0A4Q7X6Y1</accession>
<dbReference type="Proteomes" id="UP000292027">
    <property type="component" value="Unassembled WGS sequence"/>
</dbReference>
<gene>
    <name evidence="1" type="ORF">EV645_1037</name>
</gene>
<organism evidence="1 2">
    <name type="scientific">Kribbella rubisoli</name>
    <dbReference type="NCBI Taxonomy" id="3075929"/>
    <lineage>
        <taxon>Bacteria</taxon>
        <taxon>Bacillati</taxon>
        <taxon>Actinomycetota</taxon>
        <taxon>Actinomycetes</taxon>
        <taxon>Propionibacteriales</taxon>
        <taxon>Kribbellaceae</taxon>
        <taxon>Kribbella</taxon>
    </lineage>
</organism>
<keyword evidence="2" id="KW-1185">Reference proteome</keyword>
<reference evidence="1 2" key="1">
    <citation type="journal article" date="2015" name="Stand. Genomic Sci.">
        <title>Genomic Encyclopedia of Bacterial and Archaeal Type Strains, Phase III: the genomes of soil and plant-associated and newly described type strains.</title>
        <authorList>
            <person name="Whitman W.B."/>
            <person name="Woyke T."/>
            <person name="Klenk H.P."/>
            <person name="Zhou Y."/>
            <person name="Lilburn T.G."/>
            <person name="Beck B.J."/>
            <person name="De Vos P."/>
            <person name="Vandamme P."/>
            <person name="Eisen J.A."/>
            <person name="Garrity G."/>
            <person name="Hugenholtz P."/>
            <person name="Kyrpides N.C."/>
        </authorList>
    </citation>
    <scope>NUCLEOTIDE SEQUENCE [LARGE SCALE GENOMIC DNA]</scope>
    <source>
        <strain evidence="1 2">VKM Ac-2540</strain>
    </source>
</reference>
<dbReference type="EMBL" id="SHKR01000011">
    <property type="protein sequence ID" value="RZU18837.1"/>
    <property type="molecule type" value="Genomic_DNA"/>
</dbReference>
<evidence type="ECO:0000313" key="1">
    <source>
        <dbReference type="EMBL" id="RZU18837.1"/>
    </source>
</evidence>
<sequence length="91" mass="9833">MADLQQFEDAYDRAEGAYVSALRADLPRAEMAGFAGAVAAAAAEFNAEAYGNLRTASGDEREELDRLTDLTESLSELWSDMHAAYLGQQPS</sequence>
<name>A0A4Q7X6Y1_9ACTN</name>
<dbReference type="AlphaFoldDB" id="A0A4Q7X6Y1"/>
<proteinExistence type="predicted"/>
<protein>
    <submittedName>
        <fullName evidence="1">Uncharacterized protein</fullName>
    </submittedName>
</protein>